<dbReference type="InterPro" id="IPR036390">
    <property type="entry name" value="WH_DNA-bd_sf"/>
</dbReference>
<evidence type="ECO:0000313" key="6">
    <source>
        <dbReference type="EMBL" id="PFG16582.1"/>
    </source>
</evidence>
<comment type="similarity">
    <text evidence="1">Belongs to the LysR transcriptional regulatory family.</text>
</comment>
<dbReference type="Pfam" id="PF03466">
    <property type="entry name" value="LysR_substrate"/>
    <property type="match status" value="1"/>
</dbReference>
<keyword evidence="4" id="KW-0804">Transcription</keyword>
<protein>
    <submittedName>
        <fullName evidence="6">DNA-binding transcriptional LysR family regulator</fullName>
    </submittedName>
</protein>
<dbReference type="PROSITE" id="PS50931">
    <property type="entry name" value="HTH_LYSR"/>
    <property type="match status" value="1"/>
</dbReference>
<keyword evidence="2" id="KW-0805">Transcription regulation</keyword>
<keyword evidence="3 6" id="KW-0238">DNA-binding</keyword>
<evidence type="ECO:0000259" key="5">
    <source>
        <dbReference type="PROSITE" id="PS50931"/>
    </source>
</evidence>
<evidence type="ECO:0000313" key="7">
    <source>
        <dbReference type="Proteomes" id="UP000226079"/>
    </source>
</evidence>
<dbReference type="Gene3D" id="1.10.10.10">
    <property type="entry name" value="Winged helix-like DNA-binding domain superfamily/Winged helix DNA-binding domain"/>
    <property type="match status" value="1"/>
</dbReference>
<dbReference type="InterPro" id="IPR000847">
    <property type="entry name" value="LysR_HTH_N"/>
</dbReference>
<dbReference type="SUPFAM" id="SSF53850">
    <property type="entry name" value="Periplasmic binding protein-like II"/>
    <property type="match status" value="1"/>
</dbReference>
<dbReference type="CDD" id="cd00090">
    <property type="entry name" value="HTH_ARSR"/>
    <property type="match status" value="1"/>
</dbReference>
<evidence type="ECO:0000256" key="3">
    <source>
        <dbReference type="ARBA" id="ARBA00023125"/>
    </source>
</evidence>
<dbReference type="Gene3D" id="3.40.190.10">
    <property type="entry name" value="Periplasmic binding protein-like II"/>
    <property type="match status" value="2"/>
</dbReference>
<dbReference type="InterPro" id="IPR011991">
    <property type="entry name" value="ArsR-like_HTH"/>
</dbReference>
<dbReference type="AlphaFoldDB" id="A0A2A9CSJ1"/>
<dbReference type="EMBL" id="PDJC01000001">
    <property type="protein sequence ID" value="PFG16582.1"/>
    <property type="molecule type" value="Genomic_DNA"/>
</dbReference>
<feature type="domain" description="HTH lysR-type" evidence="5">
    <location>
        <begin position="62"/>
        <end position="119"/>
    </location>
</feature>
<dbReference type="GO" id="GO:0003700">
    <property type="term" value="F:DNA-binding transcription factor activity"/>
    <property type="evidence" value="ECO:0007669"/>
    <property type="project" value="InterPro"/>
</dbReference>
<dbReference type="PANTHER" id="PTHR30346:SF29">
    <property type="entry name" value="LYSR SUBSTRATE-BINDING"/>
    <property type="match status" value="1"/>
</dbReference>
<gene>
    <name evidence="6" type="ORF">ATK74_1129</name>
</gene>
<accession>A0A2A9CSJ1</accession>
<sequence length="360" mass="38978">MATEASGGIFLTDEFELSNEALVVAIGHTSAQHGKIISGFTVRDKLTFPNNRSAMPYNVVMLDLNRLRIFRSVVASGSVNDTARLLGYTPSTVSQHLHTLEREVGFPLVERVGRGIRPTAAGHSLAAASAPVLEAMAELEAQARDLRHGASTRLTVRSFASAAYTWMPAVARTLRVEYPEIAFELSINEADTSEAAGQADIEVHTELPSDPVVVPSAYARIELATDDFLVALPPDHPKAGADTIDLAEFAQDDWVQYDFRDPMANRLYEQACAQAGFTPRLAARAQDHVTGLAFVAAGVGIALVPQLALRWSGFDVAYVRPINPTPQRRIVALVRDSVRNNAAAMRAVGVLAELGRKLQR</sequence>
<organism evidence="6 7">
    <name type="scientific">Propionicimonas paludicola</name>
    <dbReference type="NCBI Taxonomy" id="185243"/>
    <lineage>
        <taxon>Bacteria</taxon>
        <taxon>Bacillati</taxon>
        <taxon>Actinomycetota</taxon>
        <taxon>Actinomycetes</taxon>
        <taxon>Propionibacteriales</taxon>
        <taxon>Nocardioidaceae</taxon>
        <taxon>Propionicimonas</taxon>
    </lineage>
</organism>
<dbReference type="GO" id="GO:0032993">
    <property type="term" value="C:protein-DNA complex"/>
    <property type="evidence" value="ECO:0007669"/>
    <property type="project" value="TreeGrafter"/>
</dbReference>
<dbReference type="Proteomes" id="UP000226079">
    <property type="component" value="Unassembled WGS sequence"/>
</dbReference>
<keyword evidence="7" id="KW-1185">Reference proteome</keyword>
<dbReference type="InterPro" id="IPR005119">
    <property type="entry name" value="LysR_subst-bd"/>
</dbReference>
<dbReference type="Pfam" id="PF00126">
    <property type="entry name" value="HTH_1"/>
    <property type="match status" value="1"/>
</dbReference>
<dbReference type="PANTHER" id="PTHR30346">
    <property type="entry name" value="TRANSCRIPTIONAL DUAL REGULATOR HCAR-RELATED"/>
    <property type="match status" value="1"/>
</dbReference>
<dbReference type="GO" id="GO:0003677">
    <property type="term" value="F:DNA binding"/>
    <property type="evidence" value="ECO:0007669"/>
    <property type="project" value="UniProtKB-KW"/>
</dbReference>
<reference evidence="6 7" key="1">
    <citation type="submission" date="2017-10" db="EMBL/GenBank/DDBJ databases">
        <title>Sequencing the genomes of 1000 actinobacteria strains.</title>
        <authorList>
            <person name="Klenk H.-P."/>
        </authorList>
    </citation>
    <scope>NUCLEOTIDE SEQUENCE [LARGE SCALE GENOMIC DNA]</scope>
    <source>
        <strain evidence="6 7">DSM 15597</strain>
    </source>
</reference>
<dbReference type="InterPro" id="IPR036388">
    <property type="entry name" value="WH-like_DNA-bd_sf"/>
</dbReference>
<comment type="caution">
    <text evidence="6">The sequence shown here is derived from an EMBL/GenBank/DDBJ whole genome shotgun (WGS) entry which is preliminary data.</text>
</comment>
<proteinExistence type="inferred from homology"/>
<dbReference type="SUPFAM" id="SSF46785">
    <property type="entry name" value="Winged helix' DNA-binding domain"/>
    <property type="match status" value="1"/>
</dbReference>
<evidence type="ECO:0000256" key="4">
    <source>
        <dbReference type="ARBA" id="ARBA00023163"/>
    </source>
</evidence>
<evidence type="ECO:0000256" key="2">
    <source>
        <dbReference type="ARBA" id="ARBA00023015"/>
    </source>
</evidence>
<name>A0A2A9CSJ1_9ACTN</name>
<evidence type="ECO:0000256" key="1">
    <source>
        <dbReference type="ARBA" id="ARBA00009437"/>
    </source>
</evidence>